<dbReference type="PaxDb" id="289377-HL41_01455"/>
<reference evidence="1 2" key="1">
    <citation type="journal article" date="2015" name="Genome Announc.">
        <title>Genome Sequence of a Sulfate-Reducing Thermophilic Bacterium, Thermodesulfobacterium commune DSM 2178T (Phylum Thermodesulfobacteria).</title>
        <authorList>
            <person name="Bhatnagar S."/>
            <person name="Badger J.H."/>
            <person name="Madupu R."/>
            <person name="Khouri H.M."/>
            <person name="O'Connor E.M."/>
            <person name="Robb F.T."/>
            <person name="Ward N.L."/>
            <person name="Eisen J.A."/>
        </authorList>
    </citation>
    <scope>NUCLEOTIDE SEQUENCE [LARGE SCALE GENOMIC DNA]</scope>
    <source>
        <strain evidence="1 2">DSM 2178</strain>
    </source>
</reference>
<keyword evidence="2" id="KW-1185">Reference proteome</keyword>
<evidence type="ECO:0000313" key="1">
    <source>
        <dbReference type="EMBL" id="AIH03597.1"/>
    </source>
</evidence>
<dbReference type="Proteomes" id="UP000028481">
    <property type="component" value="Chromosome"/>
</dbReference>
<organism evidence="1 2">
    <name type="scientific">Thermodesulfobacterium commune DSM 2178</name>
    <dbReference type="NCBI Taxonomy" id="289377"/>
    <lineage>
        <taxon>Bacteria</taxon>
        <taxon>Pseudomonadati</taxon>
        <taxon>Thermodesulfobacteriota</taxon>
        <taxon>Thermodesulfobacteria</taxon>
        <taxon>Thermodesulfobacteriales</taxon>
        <taxon>Thermodesulfobacteriaceae</taxon>
        <taxon>Thermodesulfobacterium</taxon>
    </lineage>
</organism>
<protein>
    <submittedName>
        <fullName evidence="1">Uncharacterized protein</fullName>
    </submittedName>
</protein>
<dbReference type="Pfam" id="PF19676">
    <property type="entry name" value="DUF6178"/>
    <property type="match status" value="1"/>
</dbReference>
<dbReference type="OrthoDB" id="5479105at2"/>
<proteinExistence type="predicted"/>
<dbReference type="STRING" id="289377.HL41_01455"/>
<dbReference type="RefSeq" id="WP_038063507.1">
    <property type="nucleotide sequence ID" value="NZ_CP008796.1"/>
</dbReference>
<gene>
    <name evidence="1" type="ORF">HL41_01455</name>
</gene>
<evidence type="ECO:0000313" key="2">
    <source>
        <dbReference type="Proteomes" id="UP000028481"/>
    </source>
</evidence>
<dbReference type="AlphaFoldDB" id="A0A075WYD4"/>
<dbReference type="eggNOG" id="ENOG5030WK3">
    <property type="taxonomic scope" value="Bacteria"/>
</dbReference>
<dbReference type="EMBL" id="CP008796">
    <property type="protein sequence ID" value="AIH03597.1"/>
    <property type="molecule type" value="Genomic_DNA"/>
</dbReference>
<sequence>MKMLFNRTYEGLTLEEILKSPDQELEKKLQALDFYKAYELVLSVPWEAKAKLILNSPYPEGLVKNLPYQELFLTIKASSLDLAVELLSYAKGTQIQFMFDIDCWYKDRIKPERVASWIVLLFQAGEGKVVEWLRVADFDFLIAIFQKFIKVYKKPDDMELIEAMDFLPYFTLDDFYFIEFKNEALEFYFRRMIELLREEMPETYFALLESVIWEIPIEVEERAYRWRNGRLADEGIPEYFEALDVYTPLHPKSLKKIEPVYLPPSEGKEEFSPVNIMVYTGDEPLMIFKVLETIEDSYQIDRIKKELAWLSNKVIIVDNVVIDEIEQVKKSLDKVWGSLNLGIEYLSQGNLEVAKRLVEEHFLEDLFRIAQTLLKNLRRFALSIVKSKDFDLSVLRYLDQPYKGYLEGVWVKNLNQIKCFCPEKIGTLEEYTFFKRISEVNTVRRYIEEIGYMAPVIERMFGSTLAWIREVNLPGRNYDVNFLTWSSLIITSLFYWKYKGEFVFKALPKSSWQKVINELFYEKENRCELKPEIKEMLFASFENYVKNHWYYEKELLDSFLNFVLNKLSLEFQNIDLQNPPDPKYQTLVLVDLNH</sequence>
<dbReference type="HOGENOM" id="CLU_033811_0_0_0"/>
<dbReference type="InterPro" id="IPR045750">
    <property type="entry name" value="DUF6178"/>
</dbReference>
<dbReference type="KEGG" id="tcm:HL41_01455"/>
<accession>A0A075WYD4</accession>
<name>A0A075WYD4_9BACT</name>